<dbReference type="AlphaFoldDB" id="A0A5C6P1P4"/>
<keyword evidence="3" id="KW-1185">Reference proteome</keyword>
<protein>
    <submittedName>
        <fullName evidence="2">E3 ubiquitin-protein ligase</fullName>
    </submittedName>
</protein>
<dbReference type="Pfam" id="PF15926">
    <property type="entry name" value="RNF220"/>
    <property type="match status" value="1"/>
</dbReference>
<gene>
    <name evidence="2" type="ORF">D4764_15G0003900</name>
</gene>
<organism evidence="2 3">
    <name type="scientific">Takifugu flavidus</name>
    <name type="common">sansaifugu</name>
    <dbReference type="NCBI Taxonomy" id="433684"/>
    <lineage>
        <taxon>Eukaryota</taxon>
        <taxon>Metazoa</taxon>
        <taxon>Chordata</taxon>
        <taxon>Craniata</taxon>
        <taxon>Vertebrata</taxon>
        <taxon>Euteleostomi</taxon>
        <taxon>Actinopterygii</taxon>
        <taxon>Neopterygii</taxon>
        <taxon>Teleostei</taxon>
        <taxon>Neoteleostei</taxon>
        <taxon>Acanthomorphata</taxon>
        <taxon>Eupercaria</taxon>
        <taxon>Tetraodontiformes</taxon>
        <taxon>Tetradontoidea</taxon>
        <taxon>Tetraodontidae</taxon>
        <taxon>Takifugu</taxon>
    </lineage>
</organism>
<dbReference type="InterPro" id="IPR031824">
    <property type="entry name" value="RNF220_mid"/>
</dbReference>
<evidence type="ECO:0000313" key="2">
    <source>
        <dbReference type="EMBL" id="TWW72996.1"/>
    </source>
</evidence>
<feature type="domain" description="E3 ubiquitin-protein ligase RNF220 middle" evidence="1">
    <location>
        <begin position="62"/>
        <end position="148"/>
    </location>
</feature>
<accession>A0A5C6P1P4</accession>
<proteinExistence type="predicted"/>
<reference evidence="2 3" key="1">
    <citation type="submission" date="2019-04" db="EMBL/GenBank/DDBJ databases">
        <title>Chromosome genome assembly for Takifugu flavidus.</title>
        <authorList>
            <person name="Xiao S."/>
        </authorList>
    </citation>
    <scope>NUCLEOTIDE SEQUENCE [LARGE SCALE GENOMIC DNA]</scope>
    <source>
        <strain evidence="2">HTHZ2018</strain>
        <tissue evidence="2">Muscle</tissue>
    </source>
</reference>
<evidence type="ECO:0000259" key="1">
    <source>
        <dbReference type="Pfam" id="PF15926"/>
    </source>
</evidence>
<dbReference type="Proteomes" id="UP000324091">
    <property type="component" value="Chromosome 15"/>
</dbReference>
<evidence type="ECO:0000313" key="3">
    <source>
        <dbReference type="Proteomes" id="UP000324091"/>
    </source>
</evidence>
<dbReference type="EMBL" id="RHFK02000007">
    <property type="protein sequence ID" value="TWW72996.1"/>
    <property type="molecule type" value="Genomic_DNA"/>
</dbReference>
<sequence>MRGEQGGERAEWERDPAKVRPILWDGEEHQQASPPHLCSFQERGDIQRRGWRVMGKKKISLYDSQAPICPICQVLLRPGELQEHMETEIERLANICLRYVCSHSGSYSVQPLSSPSLRLSLLSPFDTVNKQQEPLAQGWSSHSRNPQGEEKLTFLSFVIGSTKVTTVPKDEA</sequence>
<comment type="caution">
    <text evidence="2">The sequence shown here is derived from an EMBL/GenBank/DDBJ whole genome shotgun (WGS) entry which is preliminary data.</text>
</comment>
<name>A0A5C6P1P4_9TELE</name>